<organism evidence="3 4">
    <name type="scientific">Centipeda periodontii DSM 2778</name>
    <dbReference type="NCBI Taxonomy" id="888060"/>
    <lineage>
        <taxon>Bacteria</taxon>
        <taxon>Bacillati</taxon>
        <taxon>Bacillota</taxon>
        <taxon>Negativicutes</taxon>
        <taxon>Selenomonadales</taxon>
        <taxon>Selenomonadaceae</taxon>
        <taxon>Centipeda</taxon>
    </lineage>
</organism>
<feature type="signal peptide" evidence="2">
    <location>
        <begin position="1"/>
        <end position="24"/>
    </location>
</feature>
<accession>F5RJC0</accession>
<feature type="chain" id="PRO_5003331727" description="Tetratricopeptide repeat protein" evidence="2">
    <location>
        <begin position="25"/>
        <end position="320"/>
    </location>
</feature>
<keyword evidence="4" id="KW-1185">Reference proteome</keyword>
<dbReference type="InterPro" id="IPR011990">
    <property type="entry name" value="TPR-like_helical_dom_sf"/>
</dbReference>
<proteinExistence type="predicted"/>
<evidence type="ECO:0000313" key="4">
    <source>
        <dbReference type="Proteomes" id="UP000004067"/>
    </source>
</evidence>
<dbReference type="Gene3D" id="3.30.1660.40">
    <property type="entry name" value="FlgT, N-terminal domain"/>
    <property type="match status" value="1"/>
</dbReference>
<dbReference type="Gene3D" id="1.25.40.10">
    <property type="entry name" value="Tetratricopeptide repeat domain"/>
    <property type="match status" value="1"/>
</dbReference>
<keyword evidence="2" id="KW-0732">Signal</keyword>
<evidence type="ECO:0000313" key="3">
    <source>
        <dbReference type="EMBL" id="EGK62106.1"/>
    </source>
</evidence>
<name>F5RJC0_9FIRM</name>
<comment type="caution">
    <text evidence="3">The sequence shown here is derived from an EMBL/GenBank/DDBJ whole genome shotgun (WGS) entry which is preliminary data.</text>
</comment>
<dbReference type="STRING" id="888060.HMPREF9081_0355"/>
<dbReference type="RefSeq" id="WP_006305186.1">
    <property type="nucleotide sequence ID" value="NZ_GL892076.1"/>
</dbReference>
<keyword evidence="1" id="KW-0175">Coiled coil</keyword>
<protein>
    <recommendedName>
        <fullName evidence="5">Tetratricopeptide repeat protein</fullName>
    </recommendedName>
</protein>
<reference evidence="3 4" key="1">
    <citation type="submission" date="2011-04" db="EMBL/GenBank/DDBJ databases">
        <authorList>
            <person name="Muzny D."/>
            <person name="Qin X."/>
            <person name="Deng J."/>
            <person name="Jiang H."/>
            <person name="Liu Y."/>
            <person name="Qu J."/>
            <person name="Song X.-Z."/>
            <person name="Zhang L."/>
            <person name="Thornton R."/>
            <person name="Coyle M."/>
            <person name="Francisco L."/>
            <person name="Jackson L."/>
            <person name="Javaid M."/>
            <person name="Korchina V."/>
            <person name="Kovar C."/>
            <person name="Mata R."/>
            <person name="Mathew T."/>
            <person name="Ngo R."/>
            <person name="Nguyen L."/>
            <person name="Nguyen N."/>
            <person name="Okwuonu G."/>
            <person name="Ongeri F."/>
            <person name="Pham C."/>
            <person name="Simmons D."/>
            <person name="Wilczek-Boney K."/>
            <person name="Hale W."/>
            <person name="Jakkamsetti A."/>
            <person name="Pham P."/>
            <person name="Ruth R."/>
            <person name="San Lucas F."/>
            <person name="Warren J."/>
            <person name="Zhang J."/>
            <person name="Zhao Z."/>
            <person name="Zhou C."/>
            <person name="Zhu D."/>
            <person name="Lee S."/>
            <person name="Bess C."/>
            <person name="Blankenburg K."/>
            <person name="Forbes L."/>
            <person name="Fu Q."/>
            <person name="Gubbala S."/>
            <person name="Hirani K."/>
            <person name="Jayaseelan J.C."/>
            <person name="Lara F."/>
            <person name="Munidasa M."/>
            <person name="Palculict T."/>
            <person name="Patil S."/>
            <person name="Pu L.-L."/>
            <person name="Saada N."/>
            <person name="Tang L."/>
            <person name="Weissenberger G."/>
            <person name="Zhu Y."/>
            <person name="Hemphill L."/>
            <person name="Shang Y."/>
            <person name="Youmans B."/>
            <person name="Ayvaz T."/>
            <person name="Ross M."/>
            <person name="Santibanez J."/>
            <person name="Aqrawi P."/>
            <person name="Gross S."/>
            <person name="Joshi V."/>
            <person name="Fowler G."/>
            <person name="Nazareth L."/>
            <person name="Reid J."/>
            <person name="Worley K."/>
            <person name="Petrosino J."/>
            <person name="Highlander S."/>
            <person name="Gibbs R."/>
        </authorList>
    </citation>
    <scope>NUCLEOTIDE SEQUENCE [LARGE SCALE GENOMIC DNA]</scope>
    <source>
        <strain evidence="3 4">DSM 2778</strain>
    </source>
</reference>
<dbReference type="AlphaFoldDB" id="F5RJC0"/>
<dbReference type="HOGENOM" id="CLU_813523_0_0_9"/>
<evidence type="ECO:0000256" key="1">
    <source>
        <dbReference type="SAM" id="Coils"/>
    </source>
</evidence>
<feature type="coiled-coil region" evidence="1">
    <location>
        <begin position="126"/>
        <end position="153"/>
    </location>
</feature>
<sequence>MLKQILRALICALILIGTINIASAAPEIIEADGVYMMGDNDTPKSARDAARNEAMRAATERAGVYIESTSEVQGYTLTRDEIRTVAAAVLRVLHEDVTPELIEGAWRYRVHLVCSVDTEGIDLKALAQNKAELARLTRERDALKTANDALRARYEQKDAGENSATVTDSDKLNAIFDDVSAMILRGETDHAVADLSLLLQDPSVTGDARAYAYVLRGRAYYDQHSRALARADFTAAERTPHTNGTYPIWRLYQYRGMIAYDEGRYDDAVNDLVSAWDASDKTDDELRMTLRRAERRAEQERRHRVRGDGGARSWGIVIVP</sequence>
<dbReference type="Proteomes" id="UP000004067">
    <property type="component" value="Unassembled WGS sequence"/>
</dbReference>
<evidence type="ECO:0008006" key="5">
    <source>
        <dbReference type="Google" id="ProtNLM"/>
    </source>
</evidence>
<dbReference type="InterPro" id="IPR038180">
    <property type="entry name" value="FlgT_N_sf"/>
</dbReference>
<dbReference type="OrthoDB" id="1664003at2"/>
<gene>
    <name evidence="3" type="ORF">HMPREF9081_0355</name>
</gene>
<dbReference type="eggNOG" id="COG0457">
    <property type="taxonomic scope" value="Bacteria"/>
</dbReference>
<dbReference type="EMBL" id="AFHQ01000007">
    <property type="protein sequence ID" value="EGK62106.1"/>
    <property type="molecule type" value="Genomic_DNA"/>
</dbReference>
<evidence type="ECO:0000256" key="2">
    <source>
        <dbReference type="SAM" id="SignalP"/>
    </source>
</evidence>
<dbReference type="SUPFAM" id="SSF48452">
    <property type="entry name" value="TPR-like"/>
    <property type="match status" value="1"/>
</dbReference>